<dbReference type="AlphaFoldDB" id="A0A427BDM9"/>
<dbReference type="InterPro" id="IPR002138">
    <property type="entry name" value="Pept_C14_p10"/>
</dbReference>
<feature type="domain" description="Caspase family p10" evidence="1">
    <location>
        <begin position="371"/>
        <end position="415"/>
    </location>
</feature>
<dbReference type="EMBL" id="RHPO01000065">
    <property type="protein sequence ID" value="RRT86943.1"/>
    <property type="molecule type" value="Genomic_DNA"/>
</dbReference>
<comment type="caution">
    <text evidence="2">The sequence shown here is derived from an EMBL/GenBank/DDBJ whole genome shotgun (WGS) entry which is preliminary data.</text>
</comment>
<evidence type="ECO:0000313" key="3">
    <source>
        <dbReference type="Proteomes" id="UP000267844"/>
    </source>
</evidence>
<dbReference type="InterPro" id="IPR029470">
    <property type="entry name" value="PDDEXK_4"/>
</dbReference>
<dbReference type="Proteomes" id="UP000267844">
    <property type="component" value="Unassembled WGS sequence"/>
</dbReference>
<sequence length="415" mass="49578">MSNELITNFIEEYKSIEKQWSEKETKGDDFNVFDFMHSVFGITETKHSKIVAYFLNPSANHGLGTLFLNSFLKKIEIDFDEDAKYDWVITAEDNNADIVIKATNPQKISIVIENKSNEAKDQANQLYRYWYDHIYTFHNNDLDKAENKQISRLVYLSGFSEKSYTELSLEKPENISLDYQKLDETKGFITNWSYVTELRDWLTECANKLEENSWFKFFIKNYIQFWEKQSLKNKFYMENLNNYLKENNNKEDWETLNKSLADINNLKGEWLSLFSDKLGRINYNTSKFYFDHDYAKRNLDFRWTLGKGKNWNDICIIYEPLVGLQIWKKDFYTHKNNYNDQFEHIFSTDFDYLDNTDNYAMVLKDNIKFETEEEAAWEIANNSEILITKISAILEKYTYNEDVIDLFQKISNEVK</sequence>
<dbReference type="Pfam" id="PF14281">
    <property type="entry name" value="PDDEXK_4"/>
    <property type="match status" value="1"/>
</dbReference>
<proteinExistence type="predicted"/>
<dbReference type="RefSeq" id="WP_125350822.1">
    <property type="nucleotide sequence ID" value="NZ_JAOPGB010000011.1"/>
</dbReference>
<dbReference type="GO" id="GO:0004197">
    <property type="term" value="F:cysteine-type endopeptidase activity"/>
    <property type="evidence" value="ECO:0007669"/>
    <property type="project" value="InterPro"/>
</dbReference>
<gene>
    <name evidence="2" type="ORF">EGI89_15190</name>
</gene>
<organism evidence="2 3">
    <name type="scientific">Empedobacter falsenii</name>
    <dbReference type="NCBI Taxonomy" id="343874"/>
    <lineage>
        <taxon>Bacteria</taxon>
        <taxon>Pseudomonadati</taxon>
        <taxon>Bacteroidota</taxon>
        <taxon>Flavobacteriia</taxon>
        <taxon>Flavobacteriales</taxon>
        <taxon>Weeksellaceae</taxon>
        <taxon>Empedobacter</taxon>
    </lineage>
</organism>
<evidence type="ECO:0000313" key="2">
    <source>
        <dbReference type="EMBL" id="RRT86943.1"/>
    </source>
</evidence>
<evidence type="ECO:0000259" key="1">
    <source>
        <dbReference type="PROSITE" id="PS50207"/>
    </source>
</evidence>
<accession>A0A427BDM9</accession>
<reference evidence="2 3" key="1">
    <citation type="submission" date="2018-10" db="EMBL/GenBank/DDBJ databases">
        <title>Transmission dynamics of multidrug resistant bacteria on intensive care unit surfaces.</title>
        <authorList>
            <person name="D'Souza A.W."/>
            <person name="Potter R.F."/>
            <person name="Wallace M."/>
            <person name="Shupe A."/>
            <person name="Patel S."/>
            <person name="Sun S."/>
            <person name="Gul D."/>
            <person name="Kwon J.H."/>
            <person name="Andleeb S."/>
            <person name="Burnham C.-A.D."/>
            <person name="Dantas G."/>
        </authorList>
    </citation>
    <scope>NUCLEOTIDE SEQUENCE [LARGE SCALE GENOMIC DNA]</scope>
    <source>
        <strain evidence="2 3">WF_348</strain>
    </source>
</reference>
<dbReference type="GO" id="GO:0006508">
    <property type="term" value="P:proteolysis"/>
    <property type="evidence" value="ECO:0007669"/>
    <property type="project" value="InterPro"/>
</dbReference>
<protein>
    <recommendedName>
        <fullName evidence="1">Caspase family p10 domain-containing protein</fullName>
    </recommendedName>
</protein>
<dbReference type="PROSITE" id="PS50207">
    <property type="entry name" value="CASPASE_P10"/>
    <property type="match status" value="1"/>
</dbReference>
<name>A0A427BDM9_9FLAO</name>